<keyword evidence="2" id="KW-1185">Reference proteome</keyword>
<dbReference type="EMBL" id="CACRZD030000121">
    <property type="protein sequence ID" value="CAA6674566.1"/>
    <property type="molecule type" value="Genomic_DNA"/>
</dbReference>
<accession>A0ABN7E9M5</accession>
<evidence type="ECO:0000313" key="2">
    <source>
        <dbReference type="Proteomes" id="UP001189122"/>
    </source>
</evidence>
<protein>
    <submittedName>
        <fullName evidence="1">Uncharacterized protein</fullName>
    </submittedName>
</protein>
<sequence length="98" mass="10802">MREIEISTLMPLSNDPLSPTCTTFPCPTANWPSVTWKRSGAHVSPSVLATRAPARGFSLTTLLTCLWDPSPSAQETLAVRVQPDRRTKTKEPGFRYTA</sequence>
<organism evidence="1 2">
    <name type="scientific">Spirodela intermedia</name>
    <name type="common">Intermediate duckweed</name>
    <dbReference type="NCBI Taxonomy" id="51605"/>
    <lineage>
        <taxon>Eukaryota</taxon>
        <taxon>Viridiplantae</taxon>
        <taxon>Streptophyta</taxon>
        <taxon>Embryophyta</taxon>
        <taxon>Tracheophyta</taxon>
        <taxon>Spermatophyta</taxon>
        <taxon>Magnoliopsida</taxon>
        <taxon>Liliopsida</taxon>
        <taxon>Araceae</taxon>
        <taxon>Lemnoideae</taxon>
        <taxon>Spirodela</taxon>
    </lineage>
</organism>
<proteinExistence type="predicted"/>
<reference evidence="2" key="1">
    <citation type="journal article" date="2020" name="Sci. Rep.">
        <title>Chromosome-scale genome assembly for the duckweed Spirodela intermedia, integrating cytogenetic maps, PacBio and Oxford Nanopore libraries.</title>
        <authorList>
            <person name="Hoang P.T.N."/>
            <person name="Fiebig A."/>
            <person name="Novak P."/>
            <person name="Macas J."/>
            <person name="Cao H.X."/>
            <person name="Stepanenko A."/>
            <person name="Chen G."/>
            <person name="Borisjuk N."/>
            <person name="Scholz U."/>
            <person name="Schubert I."/>
        </authorList>
    </citation>
    <scope>NUCLEOTIDE SEQUENCE [LARGE SCALE GENOMIC DNA]</scope>
</reference>
<comment type="caution">
    <text evidence="1">The sequence shown here is derived from an EMBL/GenBank/DDBJ whole genome shotgun (WGS) entry which is preliminary data.</text>
</comment>
<name>A0ABN7E9M5_SPIIN</name>
<dbReference type="Proteomes" id="UP001189122">
    <property type="component" value="Unassembled WGS sequence"/>
</dbReference>
<evidence type="ECO:0000313" key="1">
    <source>
        <dbReference type="EMBL" id="CAA6674566.1"/>
    </source>
</evidence>
<gene>
    <name evidence="1" type="ORF">SI7747_UN020924</name>
</gene>